<dbReference type="PANTHER" id="PTHR35024">
    <property type="entry name" value="HYPOTHETICAL CYTOSOLIC PROTEIN"/>
    <property type="match status" value="1"/>
</dbReference>
<evidence type="ECO:0000256" key="1">
    <source>
        <dbReference type="ARBA" id="ARBA00044755"/>
    </source>
</evidence>
<comment type="caution">
    <text evidence="2">The sequence shown here is derived from an EMBL/GenBank/DDBJ whole genome shotgun (WGS) entry which is preliminary data.</text>
</comment>
<dbReference type="RefSeq" id="WP_369327705.1">
    <property type="nucleotide sequence ID" value="NZ_JAULBC010000001.1"/>
</dbReference>
<comment type="similarity">
    <text evidence="1">Belongs to the bactofilin family.</text>
</comment>
<name>A0ABV3Z8X4_9BACT</name>
<dbReference type="Pfam" id="PF04519">
    <property type="entry name" value="Bactofilin"/>
    <property type="match status" value="1"/>
</dbReference>
<dbReference type="Proteomes" id="UP001560573">
    <property type="component" value="Unassembled WGS sequence"/>
</dbReference>
<organism evidence="2 3">
    <name type="scientific">Danxiaibacter flavus</name>
    <dbReference type="NCBI Taxonomy" id="3049108"/>
    <lineage>
        <taxon>Bacteria</taxon>
        <taxon>Pseudomonadati</taxon>
        <taxon>Bacteroidota</taxon>
        <taxon>Chitinophagia</taxon>
        <taxon>Chitinophagales</taxon>
        <taxon>Chitinophagaceae</taxon>
        <taxon>Danxiaibacter</taxon>
    </lineage>
</organism>
<dbReference type="EMBL" id="JAULBC010000001">
    <property type="protein sequence ID" value="MEX6686312.1"/>
    <property type="molecule type" value="Genomic_DNA"/>
</dbReference>
<accession>A0ABV3Z8X4</accession>
<evidence type="ECO:0000313" key="2">
    <source>
        <dbReference type="EMBL" id="MEX6686312.1"/>
    </source>
</evidence>
<proteinExistence type="inferred from homology"/>
<dbReference type="InterPro" id="IPR007607">
    <property type="entry name" value="BacA/B"/>
</dbReference>
<gene>
    <name evidence="2" type="ORF">QTN47_02335</name>
</gene>
<sequence>MFSPKQKLNGAGSVSGNTSIIAAGLKITGEVITDADIRIDGTLIGNISSSAKVVIGPEGYVEGNITAQQVDTTGKINGNITVGDLLNMREKAELYGNINAQKISIEPTVYFNGKCSMSSGTQVVEITYETNERQAKAK</sequence>
<reference evidence="2 3" key="1">
    <citation type="submission" date="2023-07" db="EMBL/GenBank/DDBJ databases">
        <authorList>
            <person name="Lian W.-H."/>
        </authorList>
    </citation>
    <scope>NUCLEOTIDE SEQUENCE [LARGE SCALE GENOMIC DNA]</scope>
    <source>
        <strain evidence="2 3">SYSU DXS3180</strain>
    </source>
</reference>
<evidence type="ECO:0000313" key="3">
    <source>
        <dbReference type="Proteomes" id="UP001560573"/>
    </source>
</evidence>
<dbReference type="PANTHER" id="PTHR35024:SF4">
    <property type="entry name" value="POLYMER-FORMING CYTOSKELETAL PROTEIN"/>
    <property type="match status" value="1"/>
</dbReference>
<protein>
    <submittedName>
        <fullName evidence="2">Polymer-forming cytoskeletal protein</fullName>
    </submittedName>
</protein>
<keyword evidence="3" id="KW-1185">Reference proteome</keyword>